<sequence>QRTLTAICQAQRLDVASAASLVRCERPTDPRPNKAMRPQANASLLDGYKHRDVVLAIMERGIEPKWLRPPPPARPVKNHKPCQKHLLAVIRSIRDGQNNGRYMIVDDALLEQWSNVVCSPLGAVEKKDIDPAIEVRLIHDLSFPENISTNASFDKNSAPEIRYHYIGAIADRIVRSHHAIPSVCDTNTER</sequence>
<evidence type="ECO:0000313" key="1">
    <source>
        <dbReference type="EMBL" id="EGZ18353.1"/>
    </source>
</evidence>
<dbReference type="Proteomes" id="UP000002640">
    <property type="component" value="Unassembled WGS sequence"/>
</dbReference>
<gene>
    <name evidence="1" type="ORF">PHYSODRAFT_504378</name>
</gene>
<dbReference type="InParanoid" id="G4ZDL4"/>
<name>G4ZDL4_PHYSP</name>
<reference evidence="1 2" key="1">
    <citation type="journal article" date="2006" name="Science">
        <title>Phytophthora genome sequences uncover evolutionary origins and mechanisms of pathogenesis.</title>
        <authorList>
            <person name="Tyler B.M."/>
            <person name="Tripathy S."/>
            <person name="Zhang X."/>
            <person name="Dehal P."/>
            <person name="Jiang R.H."/>
            <person name="Aerts A."/>
            <person name="Arredondo F.D."/>
            <person name="Baxter L."/>
            <person name="Bensasson D."/>
            <person name="Beynon J.L."/>
            <person name="Chapman J."/>
            <person name="Damasceno C.M."/>
            <person name="Dorrance A.E."/>
            <person name="Dou D."/>
            <person name="Dickerman A.W."/>
            <person name="Dubchak I.L."/>
            <person name="Garbelotto M."/>
            <person name="Gijzen M."/>
            <person name="Gordon S.G."/>
            <person name="Govers F."/>
            <person name="Grunwald N.J."/>
            <person name="Huang W."/>
            <person name="Ivors K.L."/>
            <person name="Jones R.W."/>
            <person name="Kamoun S."/>
            <person name="Krampis K."/>
            <person name="Lamour K.H."/>
            <person name="Lee M.K."/>
            <person name="McDonald W.H."/>
            <person name="Medina M."/>
            <person name="Meijer H.J."/>
            <person name="Nordberg E.K."/>
            <person name="Maclean D.J."/>
            <person name="Ospina-Giraldo M.D."/>
            <person name="Morris P.F."/>
            <person name="Phuntumart V."/>
            <person name="Putnam N.H."/>
            <person name="Rash S."/>
            <person name="Rose J.K."/>
            <person name="Sakihama Y."/>
            <person name="Salamov A.A."/>
            <person name="Savidor A."/>
            <person name="Scheuring C.F."/>
            <person name="Smith B.M."/>
            <person name="Sobral B.W."/>
            <person name="Terry A."/>
            <person name="Torto-Alalibo T.A."/>
            <person name="Win J."/>
            <person name="Xu Z."/>
            <person name="Zhang H."/>
            <person name="Grigoriev I.V."/>
            <person name="Rokhsar D.S."/>
            <person name="Boore J.L."/>
        </authorList>
    </citation>
    <scope>NUCLEOTIDE SEQUENCE [LARGE SCALE GENOMIC DNA]</scope>
    <source>
        <strain evidence="1 2">P6497</strain>
    </source>
</reference>
<dbReference type="AlphaFoldDB" id="G4ZDL4"/>
<dbReference type="EMBL" id="JH159154">
    <property type="protein sequence ID" value="EGZ18353.1"/>
    <property type="molecule type" value="Genomic_DNA"/>
</dbReference>
<keyword evidence="2" id="KW-1185">Reference proteome</keyword>
<dbReference type="GeneID" id="20658346"/>
<feature type="non-terminal residue" evidence="1">
    <location>
        <position position="1"/>
    </location>
</feature>
<proteinExistence type="predicted"/>
<accession>G4ZDL4</accession>
<organism evidence="1 2">
    <name type="scientific">Phytophthora sojae (strain P6497)</name>
    <name type="common">Soybean stem and root rot agent</name>
    <name type="synonym">Phytophthora megasperma f. sp. glycines</name>
    <dbReference type="NCBI Taxonomy" id="1094619"/>
    <lineage>
        <taxon>Eukaryota</taxon>
        <taxon>Sar</taxon>
        <taxon>Stramenopiles</taxon>
        <taxon>Oomycota</taxon>
        <taxon>Peronosporomycetes</taxon>
        <taxon>Peronosporales</taxon>
        <taxon>Peronosporaceae</taxon>
        <taxon>Phytophthora</taxon>
    </lineage>
</organism>
<dbReference type="RefSeq" id="XP_009527411.1">
    <property type="nucleotide sequence ID" value="XM_009529116.1"/>
</dbReference>
<evidence type="ECO:0000313" key="2">
    <source>
        <dbReference type="Proteomes" id="UP000002640"/>
    </source>
</evidence>
<protein>
    <submittedName>
        <fullName evidence="1">Uncharacterized protein</fullName>
    </submittedName>
</protein>
<dbReference type="KEGG" id="psoj:PHYSODRAFT_504378"/>